<evidence type="ECO:0000313" key="2">
    <source>
        <dbReference type="Proteomes" id="UP000324222"/>
    </source>
</evidence>
<sequence length="21" mass="2024">MCGAARELACGGTRRTAGAAT</sequence>
<accession>A0A5B7HUH4</accession>
<name>A0A5B7HUH4_PORTR</name>
<protein>
    <submittedName>
        <fullName evidence="1">Uncharacterized protein</fullName>
    </submittedName>
</protein>
<dbReference type="Proteomes" id="UP000324222">
    <property type="component" value="Unassembled WGS sequence"/>
</dbReference>
<comment type="caution">
    <text evidence="1">The sequence shown here is derived from an EMBL/GenBank/DDBJ whole genome shotgun (WGS) entry which is preliminary data.</text>
</comment>
<gene>
    <name evidence="1" type="ORF">E2C01_066682</name>
</gene>
<organism evidence="1 2">
    <name type="scientific">Portunus trituberculatus</name>
    <name type="common">Swimming crab</name>
    <name type="synonym">Neptunus trituberculatus</name>
    <dbReference type="NCBI Taxonomy" id="210409"/>
    <lineage>
        <taxon>Eukaryota</taxon>
        <taxon>Metazoa</taxon>
        <taxon>Ecdysozoa</taxon>
        <taxon>Arthropoda</taxon>
        <taxon>Crustacea</taxon>
        <taxon>Multicrustacea</taxon>
        <taxon>Malacostraca</taxon>
        <taxon>Eumalacostraca</taxon>
        <taxon>Eucarida</taxon>
        <taxon>Decapoda</taxon>
        <taxon>Pleocyemata</taxon>
        <taxon>Brachyura</taxon>
        <taxon>Eubrachyura</taxon>
        <taxon>Portunoidea</taxon>
        <taxon>Portunidae</taxon>
        <taxon>Portuninae</taxon>
        <taxon>Portunus</taxon>
    </lineage>
</organism>
<reference evidence="1 2" key="1">
    <citation type="submission" date="2019-05" db="EMBL/GenBank/DDBJ databases">
        <title>Another draft genome of Portunus trituberculatus and its Hox gene families provides insights of decapod evolution.</title>
        <authorList>
            <person name="Jeong J.-H."/>
            <person name="Song I."/>
            <person name="Kim S."/>
            <person name="Choi T."/>
            <person name="Kim D."/>
            <person name="Ryu S."/>
            <person name="Kim W."/>
        </authorList>
    </citation>
    <scope>NUCLEOTIDE SEQUENCE [LARGE SCALE GENOMIC DNA]</scope>
    <source>
        <tissue evidence="1">Muscle</tissue>
    </source>
</reference>
<dbReference type="EMBL" id="VSRR010034635">
    <property type="protein sequence ID" value="MPC72378.1"/>
    <property type="molecule type" value="Genomic_DNA"/>
</dbReference>
<dbReference type="AlphaFoldDB" id="A0A5B7HUH4"/>
<proteinExistence type="predicted"/>
<evidence type="ECO:0000313" key="1">
    <source>
        <dbReference type="EMBL" id="MPC72378.1"/>
    </source>
</evidence>
<keyword evidence="2" id="KW-1185">Reference proteome</keyword>